<evidence type="ECO:0000256" key="1">
    <source>
        <dbReference type="SAM" id="Phobius"/>
    </source>
</evidence>
<sequence length="163" mass="17948">MAELQCPRCKSEQVTRRRIIHDGGVSAGVSFTGGVTTSGEAVGATTHTYSSTTLAKRHRPPEEPAVGFAFATAALTCVFSLIFLIALISVANNPDPDFKIGKIFLTVVFIFFAIASVYNVIDMLKKSEYKNSGEYERLSKEYDSQFVCLRCEEIFIPDFSKLS</sequence>
<reference evidence="3" key="1">
    <citation type="journal article" date="2019" name="Int. J. Syst. Evol. Microbiol.">
        <title>The Global Catalogue of Microorganisms (GCM) 10K type strain sequencing project: providing services to taxonomists for standard genome sequencing and annotation.</title>
        <authorList>
            <consortium name="The Broad Institute Genomics Platform"/>
            <consortium name="The Broad Institute Genome Sequencing Center for Infectious Disease"/>
            <person name="Wu L."/>
            <person name="Ma J."/>
        </authorList>
    </citation>
    <scope>NUCLEOTIDE SEQUENCE [LARGE SCALE GENOMIC DNA]</scope>
    <source>
        <strain evidence="3">JCM 14370</strain>
    </source>
</reference>
<proteinExistence type="predicted"/>
<keyword evidence="3" id="KW-1185">Reference proteome</keyword>
<dbReference type="Proteomes" id="UP000632222">
    <property type="component" value="Unassembled WGS sequence"/>
</dbReference>
<dbReference type="EMBL" id="BMOD01000061">
    <property type="protein sequence ID" value="GGJ59969.1"/>
    <property type="molecule type" value="Genomic_DNA"/>
</dbReference>
<feature type="transmembrane region" description="Helical" evidence="1">
    <location>
        <begin position="66"/>
        <end position="91"/>
    </location>
</feature>
<feature type="transmembrane region" description="Helical" evidence="1">
    <location>
        <begin position="103"/>
        <end position="121"/>
    </location>
</feature>
<keyword evidence="1" id="KW-0472">Membrane</keyword>
<gene>
    <name evidence="2" type="ORF">GCM10008938_52610</name>
</gene>
<dbReference type="RefSeq" id="WP_189009612.1">
    <property type="nucleotide sequence ID" value="NZ_BMOD01000061.1"/>
</dbReference>
<evidence type="ECO:0008006" key="4">
    <source>
        <dbReference type="Google" id="ProtNLM"/>
    </source>
</evidence>
<keyword evidence="1" id="KW-0812">Transmembrane</keyword>
<name>A0ABQ2DJB3_9DEIO</name>
<protein>
    <recommendedName>
        <fullName evidence="4">Zinc ribbon domain-containing protein</fullName>
    </recommendedName>
</protein>
<accession>A0ABQ2DJB3</accession>
<evidence type="ECO:0000313" key="2">
    <source>
        <dbReference type="EMBL" id="GGJ59969.1"/>
    </source>
</evidence>
<keyword evidence="1" id="KW-1133">Transmembrane helix</keyword>
<organism evidence="2 3">
    <name type="scientific">Deinococcus roseus</name>
    <dbReference type="NCBI Taxonomy" id="392414"/>
    <lineage>
        <taxon>Bacteria</taxon>
        <taxon>Thermotogati</taxon>
        <taxon>Deinococcota</taxon>
        <taxon>Deinococci</taxon>
        <taxon>Deinococcales</taxon>
        <taxon>Deinococcaceae</taxon>
        <taxon>Deinococcus</taxon>
    </lineage>
</organism>
<evidence type="ECO:0000313" key="3">
    <source>
        <dbReference type="Proteomes" id="UP000632222"/>
    </source>
</evidence>
<comment type="caution">
    <text evidence="2">The sequence shown here is derived from an EMBL/GenBank/DDBJ whole genome shotgun (WGS) entry which is preliminary data.</text>
</comment>